<gene>
    <name evidence="1" type="ORF">IEE83_09455</name>
</gene>
<comment type="caution">
    <text evidence="1">The sequence shown here is derived from an EMBL/GenBank/DDBJ whole genome shotgun (WGS) entry which is preliminary data.</text>
</comment>
<keyword evidence="2" id="KW-1185">Reference proteome</keyword>
<dbReference type="InterPro" id="IPR036188">
    <property type="entry name" value="FAD/NAD-bd_sf"/>
</dbReference>
<dbReference type="RefSeq" id="WP_194120331.1">
    <property type="nucleotide sequence ID" value="NZ_JACYGY010000001.1"/>
</dbReference>
<protein>
    <submittedName>
        <fullName evidence="1">Uncharacterized protein</fullName>
    </submittedName>
</protein>
<dbReference type="EMBL" id="JACYGY010000001">
    <property type="protein sequence ID" value="MBE9462105.1"/>
    <property type="molecule type" value="Genomic_DNA"/>
</dbReference>
<name>A0ABR9W9E1_9BACT</name>
<proteinExistence type="predicted"/>
<organism evidence="1 2">
    <name type="scientific">Dyadobacter subterraneus</name>
    <dbReference type="NCBI Taxonomy" id="2773304"/>
    <lineage>
        <taxon>Bacteria</taxon>
        <taxon>Pseudomonadati</taxon>
        <taxon>Bacteroidota</taxon>
        <taxon>Cytophagia</taxon>
        <taxon>Cytophagales</taxon>
        <taxon>Spirosomataceae</taxon>
        <taxon>Dyadobacter</taxon>
    </lineage>
</organism>
<dbReference type="SUPFAM" id="SSF51905">
    <property type="entry name" value="FAD/NAD(P)-binding domain"/>
    <property type="match status" value="1"/>
</dbReference>
<evidence type="ECO:0000313" key="1">
    <source>
        <dbReference type="EMBL" id="MBE9462105.1"/>
    </source>
</evidence>
<dbReference type="Proteomes" id="UP000634134">
    <property type="component" value="Unassembled WGS sequence"/>
</dbReference>
<dbReference type="Gene3D" id="3.50.50.60">
    <property type="entry name" value="FAD/NAD(P)-binding domain"/>
    <property type="match status" value="1"/>
</dbReference>
<sequence>MMIETDLCIVGSGPVALFAVYEAGQFDMQCHLIGEYPDQKESAPSVQHGQLTMILMEKITAYRPSFSYEEWIENIVHMKNEHYVITTNKKTKILCKSLLFTNKSEPFIQD</sequence>
<evidence type="ECO:0000313" key="2">
    <source>
        <dbReference type="Proteomes" id="UP000634134"/>
    </source>
</evidence>
<reference evidence="2" key="1">
    <citation type="submission" date="2023-07" db="EMBL/GenBank/DDBJ databases">
        <title>Dyadobacter sp. nov 'subterranea' isolated from contaminted grondwater.</title>
        <authorList>
            <person name="Szabo I."/>
            <person name="Al-Omari J."/>
            <person name="Szerdahelyi S.G."/>
            <person name="Rado J."/>
        </authorList>
    </citation>
    <scope>NUCLEOTIDE SEQUENCE [LARGE SCALE GENOMIC DNA]</scope>
    <source>
        <strain evidence="2">UP-52</strain>
    </source>
</reference>
<accession>A0ABR9W9E1</accession>